<gene>
    <name evidence="2" type="ORF">DFR68_109317</name>
</gene>
<evidence type="ECO:0000313" key="3">
    <source>
        <dbReference type="Proteomes" id="UP000255355"/>
    </source>
</evidence>
<dbReference type="InterPro" id="IPR000073">
    <property type="entry name" value="AB_hydrolase_1"/>
</dbReference>
<dbReference type="SUPFAM" id="SSF53474">
    <property type="entry name" value="alpha/beta-Hydrolases"/>
    <property type="match status" value="1"/>
</dbReference>
<dbReference type="Pfam" id="PF00561">
    <property type="entry name" value="Abhydrolase_1"/>
    <property type="match status" value="1"/>
</dbReference>
<organism evidence="2 3">
    <name type="scientific">Nocardia mexicana</name>
    <dbReference type="NCBI Taxonomy" id="279262"/>
    <lineage>
        <taxon>Bacteria</taxon>
        <taxon>Bacillati</taxon>
        <taxon>Actinomycetota</taxon>
        <taxon>Actinomycetes</taxon>
        <taxon>Mycobacteriales</taxon>
        <taxon>Nocardiaceae</taxon>
        <taxon>Nocardia</taxon>
    </lineage>
</organism>
<dbReference type="STRING" id="1210089.GCA_001613165_05749"/>
<dbReference type="InterPro" id="IPR029058">
    <property type="entry name" value="AB_hydrolase_fold"/>
</dbReference>
<dbReference type="OrthoDB" id="3400345at2"/>
<dbReference type="RefSeq" id="WP_068026442.1">
    <property type="nucleotide sequence ID" value="NZ_QQAZ01000009.1"/>
</dbReference>
<comment type="caution">
    <text evidence="2">The sequence shown here is derived from an EMBL/GenBank/DDBJ whole genome shotgun (WGS) entry which is preliminary data.</text>
</comment>
<evidence type="ECO:0000313" key="2">
    <source>
        <dbReference type="EMBL" id="RDI47317.1"/>
    </source>
</evidence>
<dbReference type="InterPro" id="IPR050266">
    <property type="entry name" value="AB_hydrolase_sf"/>
</dbReference>
<feature type="domain" description="AB hydrolase-1" evidence="1">
    <location>
        <begin position="30"/>
        <end position="270"/>
    </location>
</feature>
<sequence length="288" mass="31642">MGISSTLGPIHELDLPGGRIRYHDTGSGAPVVFVHGLLVNADLWRDVVPGVAAAGHRCITPDLPFGAHSIPVPDADLSPTGAADMIAAFLERMDLEDVTLVANDTGGAITQIMLTRDRSRVGRVVLTNCDAYDKFLPQPFTALPRLAAIPGPFRSLLELMRFRPAQRLPIAFGLVTKRPVPPEFADSYLLPSRGSAAIRADLYRFVRGIHKRYTLAAAERFPTLDLPVLLAWAPEDKVFKVSFAERLARDLPDATLRLIDDSYTFSAEDRPELLTELILEFTRLHATP</sequence>
<dbReference type="EMBL" id="QQAZ01000009">
    <property type="protein sequence ID" value="RDI47317.1"/>
    <property type="molecule type" value="Genomic_DNA"/>
</dbReference>
<reference evidence="2 3" key="1">
    <citation type="submission" date="2018-07" db="EMBL/GenBank/DDBJ databases">
        <title>Genomic Encyclopedia of Type Strains, Phase IV (KMG-IV): sequencing the most valuable type-strain genomes for metagenomic binning, comparative biology and taxonomic classification.</title>
        <authorList>
            <person name="Goeker M."/>
        </authorList>
    </citation>
    <scope>NUCLEOTIDE SEQUENCE [LARGE SCALE GENOMIC DNA]</scope>
    <source>
        <strain evidence="2 3">DSM 44952</strain>
    </source>
</reference>
<dbReference type="Proteomes" id="UP000255355">
    <property type="component" value="Unassembled WGS sequence"/>
</dbReference>
<proteinExistence type="predicted"/>
<name>A0A370GUE5_9NOCA</name>
<protein>
    <submittedName>
        <fullName evidence="2">Pimeloyl-ACP methyl ester carboxylesterase</fullName>
    </submittedName>
</protein>
<dbReference type="PANTHER" id="PTHR43798">
    <property type="entry name" value="MONOACYLGLYCEROL LIPASE"/>
    <property type="match status" value="1"/>
</dbReference>
<accession>A0A370GUE5</accession>
<dbReference type="Gene3D" id="3.40.50.1820">
    <property type="entry name" value="alpha/beta hydrolase"/>
    <property type="match status" value="1"/>
</dbReference>
<dbReference type="AlphaFoldDB" id="A0A370GUE5"/>
<keyword evidence="3" id="KW-1185">Reference proteome</keyword>
<evidence type="ECO:0000259" key="1">
    <source>
        <dbReference type="Pfam" id="PF00561"/>
    </source>
</evidence>
<dbReference type="GO" id="GO:0003824">
    <property type="term" value="F:catalytic activity"/>
    <property type="evidence" value="ECO:0007669"/>
    <property type="project" value="UniProtKB-ARBA"/>
</dbReference>